<dbReference type="PRINTS" id="PR00320">
    <property type="entry name" value="GPROTEINBRPT"/>
</dbReference>
<feature type="repeat" description="WD" evidence="7">
    <location>
        <begin position="319"/>
        <end position="361"/>
    </location>
</feature>
<dbReference type="EMBL" id="LHPF02000014">
    <property type="protein sequence ID" value="PSC71637.1"/>
    <property type="molecule type" value="Genomic_DNA"/>
</dbReference>
<proteinExistence type="inferred from homology"/>
<evidence type="ECO:0000256" key="6">
    <source>
        <dbReference type="ARBA" id="ARBA00023242"/>
    </source>
</evidence>
<dbReference type="PANTHER" id="PTHR22850">
    <property type="entry name" value="WD40 REPEAT FAMILY"/>
    <property type="match status" value="1"/>
</dbReference>
<keyword evidence="3 7" id="KW-0853">WD repeat</keyword>
<dbReference type="Proteomes" id="UP000239649">
    <property type="component" value="Unassembled WGS sequence"/>
</dbReference>
<evidence type="ECO:0000259" key="9">
    <source>
        <dbReference type="Pfam" id="PF12265"/>
    </source>
</evidence>
<feature type="repeat" description="WD" evidence="7">
    <location>
        <begin position="229"/>
        <end position="271"/>
    </location>
</feature>
<evidence type="ECO:0000256" key="4">
    <source>
        <dbReference type="ARBA" id="ARBA00022737"/>
    </source>
</evidence>
<evidence type="ECO:0000313" key="11">
    <source>
        <dbReference type="Proteomes" id="UP000239649"/>
    </source>
</evidence>
<feature type="region of interest" description="Disordered" evidence="8">
    <location>
        <begin position="466"/>
        <end position="489"/>
    </location>
</feature>
<comment type="subcellular location">
    <subcellularLocation>
        <location evidence="1">Nucleus</location>
    </subcellularLocation>
</comment>
<dbReference type="OrthoDB" id="427795at2759"/>
<evidence type="ECO:0000256" key="1">
    <source>
        <dbReference type="ARBA" id="ARBA00004123"/>
    </source>
</evidence>
<protein>
    <submittedName>
        <fullName evidence="10">WD-40 repeat-containing MSI4</fullName>
    </submittedName>
</protein>
<name>A0A2P6VC16_9CHLO</name>
<evidence type="ECO:0000256" key="5">
    <source>
        <dbReference type="ARBA" id="ARBA00022853"/>
    </source>
</evidence>
<comment type="caution">
    <text evidence="10">The sequence shown here is derived from an EMBL/GenBank/DDBJ whole genome shotgun (WGS) entry which is preliminary data.</text>
</comment>
<evidence type="ECO:0000256" key="3">
    <source>
        <dbReference type="ARBA" id="ARBA00022574"/>
    </source>
</evidence>
<dbReference type="SUPFAM" id="SSF50978">
    <property type="entry name" value="WD40 repeat-like"/>
    <property type="match status" value="1"/>
</dbReference>
<dbReference type="InterPro" id="IPR001680">
    <property type="entry name" value="WD40_rpt"/>
</dbReference>
<dbReference type="GO" id="GO:0005634">
    <property type="term" value="C:nucleus"/>
    <property type="evidence" value="ECO:0007669"/>
    <property type="project" value="UniProtKB-SubCell"/>
</dbReference>
<dbReference type="InterPro" id="IPR036322">
    <property type="entry name" value="WD40_repeat_dom_sf"/>
</dbReference>
<comment type="similarity">
    <text evidence="2">Belongs to the WD repeat RBAP46/RBAP48/MSI1 family.</text>
</comment>
<dbReference type="InterPro" id="IPR022052">
    <property type="entry name" value="Histone-bd_RBBP4-like_N"/>
</dbReference>
<dbReference type="GO" id="GO:0006325">
    <property type="term" value="P:chromatin organization"/>
    <property type="evidence" value="ECO:0007669"/>
    <property type="project" value="UniProtKB-KW"/>
</dbReference>
<dbReference type="PROSITE" id="PS00678">
    <property type="entry name" value="WD_REPEATS_1"/>
    <property type="match status" value="1"/>
</dbReference>
<keyword evidence="11" id="KW-1185">Reference proteome</keyword>
<dbReference type="STRING" id="554055.A0A2P6VC16"/>
<dbReference type="InterPro" id="IPR015943">
    <property type="entry name" value="WD40/YVTN_repeat-like_dom_sf"/>
</dbReference>
<keyword evidence="5" id="KW-0156">Chromatin regulator</keyword>
<dbReference type="InterPro" id="IPR050459">
    <property type="entry name" value="WD_repeat_RBAP46/RBAP48/MSI1"/>
</dbReference>
<feature type="domain" description="Histone-binding protein RBBP4-like N-terminal" evidence="9">
    <location>
        <begin position="13"/>
        <end position="78"/>
    </location>
</feature>
<dbReference type="Pfam" id="PF12265">
    <property type="entry name" value="CAF1C_H4-bd"/>
    <property type="match status" value="1"/>
</dbReference>
<feature type="compositionally biased region" description="Low complexity" evidence="8">
    <location>
        <begin position="479"/>
        <end position="489"/>
    </location>
</feature>
<dbReference type="Gene3D" id="2.130.10.10">
    <property type="entry name" value="YVTN repeat-like/Quinoprotein amine dehydrogenase"/>
    <property type="match status" value="1"/>
</dbReference>
<dbReference type="SMART" id="SM00320">
    <property type="entry name" value="WD40"/>
    <property type="match status" value="6"/>
</dbReference>
<dbReference type="PROSITE" id="PS50082">
    <property type="entry name" value="WD_REPEATS_2"/>
    <property type="match status" value="3"/>
</dbReference>
<dbReference type="InterPro" id="IPR020472">
    <property type="entry name" value="WD40_PAC1"/>
</dbReference>
<sequence>MAANVPAPGEEANHQAWKRMVPYLYDWFASHALPWPSLACRWGPVVEEGGARSRQRLYLTEQTDGSEPNRLVVVNVDVARPRTATADHLQGFTEHSKSLHVGRPLKTILHPGEVNRLRELPQHPHVVVTHTDSPLLFVWNLITQADRTGVKSTSAKQQSTADLVLEGHEADAEFALGASGAAPRVASGGKDTKVLVWDLEGHGTSLAAPASGGSGAAGVGTRLQPLQKLEGHSETVEDVCWRPGSTTEIASVGDDFSLLLWDLRKGGPPAQNVQRAHGKNDIHCVDWGPQQDHLLVTGAADGTVRVWDRRSTGSPAWAFTYHSHAVTGVEWSPHRKGVFASAGEDRLLCVWDLEAKTPVEADGPAATKRPRSATPHQLMFQHAGHRSPVVDFQWNPADSMALFSVSDEAGAGGGGTLQMYRISDLVYRPEDEVVAELEQWREYILTGQEAALARKPSAATLTAATTYPSGGGGGDADTDAAGTGAVGAA</sequence>
<evidence type="ECO:0000256" key="8">
    <source>
        <dbReference type="SAM" id="MobiDB-lite"/>
    </source>
</evidence>
<dbReference type="AlphaFoldDB" id="A0A2P6VC16"/>
<accession>A0A2P6VC16</accession>
<dbReference type="PROSITE" id="PS50294">
    <property type="entry name" value="WD_REPEATS_REGION"/>
    <property type="match status" value="3"/>
</dbReference>
<gene>
    <name evidence="10" type="ORF">C2E20_5128</name>
</gene>
<dbReference type="InterPro" id="IPR019775">
    <property type="entry name" value="WD40_repeat_CS"/>
</dbReference>
<evidence type="ECO:0000256" key="2">
    <source>
        <dbReference type="ARBA" id="ARBA00009341"/>
    </source>
</evidence>
<dbReference type="Pfam" id="PF00400">
    <property type="entry name" value="WD40"/>
    <property type="match status" value="3"/>
</dbReference>
<evidence type="ECO:0000256" key="7">
    <source>
        <dbReference type="PROSITE-ProRule" id="PRU00221"/>
    </source>
</evidence>
<organism evidence="10 11">
    <name type="scientific">Micractinium conductrix</name>
    <dbReference type="NCBI Taxonomy" id="554055"/>
    <lineage>
        <taxon>Eukaryota</taxon>
        <taxon>Viridiplantae</taxon>
        <taxon>Chlorophyta</taxon>
        <taxon>core chlorophytes</taxon>
        <taxon>Trebouxiophyceae</taxon>
        <taxon>Chlorellales</taxon>
        <taxon>Chlorellaceae</taxon>
        <taxon>Chlorella clade</taxon>
        <taxon>Micractinium</taxon>
    </lineage>
</organism>
<keyword evidence="4" id="KW-0677">Repeat</keyword>
<feature type="repeat" description="WD" evidence="7">
    <location>
        <begin position="282"/>
        <end position="308"/>
    </location>
</feature>
<keyword evidence="6" id="KW-0539">Nucleus</keyword>
<evidence type="ECO:0000313" key="10">
    <source>
        <dbReference type="EMBL" id="PSC71637.1"/>
    </source>
</evidence>
<reference evidence="10 11" key="1">
    <citation type="journal article" date="2018" name="Plant J.">
        <title>Genome sequences of Chlorella sorokiniana UTEX 1602 and Micractinium conductrix SAG 241.80: implications to maltose excretion by a green alga.</title>
        <authorList>
            <person name="Arriola M.B."/>
            <person name="Velmurugan N."/>
            <person name="Zhang Y."/>
            <person name="Plunkett M.H."/>
            <person name="Hondzo H."/>
            <person name="Barney B.M."/>
        </authorList>
    </citation>
    <scope>NUCLEOTIDE SEQUENCE [LARGE SCALE GENOMIC DNA]</scope>
    <source>
        <strain evidence="10 11">SAG 241.80</strain>
    </source>
</reference>